<dbReference type="InterPro" id="IPR037066">
    <property type="entry name" value="Plug_dom_sf"/>
</dbReference>
<sequence>MEYYFCIMFTQSTENQMKFKYLAVLVFFVASAFGAARAQNVKGVVYGADTDEPLIGASVYWAGTTVGTGADAEGNYTIHRVKGYDMLVAGFVGYTSDTIRVESGVERVDFRLSNDGVELEEVVVNSTLGGNYVKRDGILKGEMISFAGLCKMACCNLAESFENSASVTVGYSDAISGARQIKMLGLAGTYTQILDENRPIMRGLSAPYGLSYTPGMWLNSIQVSKGISSVTAGHEAITGQINLEHRKPTDDERLFINFYLDDELRPELNLSTALPVTKDKKLSTILLLHGSLDTHLLGDMDDNGDGFMDLPKTRLGAVANRWLYTADNGAQVRWGFKYLAENRLSGQKHYKASMREEMDTDWDKGAMYGSQIKNRELNAYFKFGMPVGPGVYDEDQQDELRSNIAFVADYDRFRERAYFGLNDYDGTDNMVSLNMMYNHYFSFRHSLIVGVQSHLQFLDESLLNPTPWLDAAGAWNLDRQENEVGAYAEYTYTIKDKLSVVAGIRGDYNGYYDKFYVTPRGHIKWNITPTTILRGSAGLGYRSTNVITDNIGVLATGRHITFERPTALSAGAAAVRGPLNPGSAYGGYTTWMVADGGAGNFKALNRMEKALTAGGSLTQIFTLVKEEDATLSFDYFRTQFYNSVIADQEYSPNDIYIYSSDKRSFTDTYQVDFSWTPVERFDIFATYRYTNSRMTIDRPDGSTALVERPLVSRYKALLNLQYSTRYNRWVFDVTAQLNGPSRLPTQTGDLADSEMSPTYPMFFAQVTRKVGKFDIYVGCENILDYKQKHPILNADDPFSAGFNSSVIWGPLMGRKFYAGLRINFY</sequence>
<comment type="subcellular location">
    <subcellularLocation>
        <location evidence="1">Cell outer membrane</location>
        <topology evidence="1">Multi-pass membrane protein</topology>
    </subcellularLocation>
</comment>
<evidence type="ECO:0000256" key="7">
    <source>
        <dbReference type="ARBA" id="ARBA00023136"/>
    </source>
</evidence>
<evidence type="ECO:0000259" key="10">
    <source>
        <dbReference type="Pfam" id="PF00593"/>
    </source>
</evidence>
<dbReference type="HOGENOM" id="CLU_012669_0_0_10"/>
<evidence type="ECO:0000256" key="2">
    <source>
        <dbReference type="ARBA" id="ARBA00022448"/>
    </source>
</evidence>
<keyword evidence="4" id="KW-0812">Transmembrane</keyword>
<dbReference type="GO" id="GO:0044718">
    <property type="term" value="P:siderophore transmembrane transport"/>
    <property type="evidence" value="ECO:0007669"/>
    <property type="project" value="TreeGrafter"/>
</dbReference>
<keyword evidence="3" id="KW-1134">Transmembrane beta strand</keyword>
<evidence type="ECO:0000313" key="12">
    <source>
        <dbReference type="Proteomes" id="UP000005819"/>
    </source>
</evidence>
<evidence type="ECO:0000256" key="4">
    <source>
        <dbReference type="ARBA" id="ARBA00022692"/>
    </source>
</evidence>
<evidence type="ECO:0000256" key="5">
    <source>
        <dbReference type="ARBA" id="ARBA00022729"/>
    </source>
</evidence>
<keyword evidence="2" id="KW-0813">Transport</keyword>
<proteinExistence type="predicted"/>
<dbReference type="AlphaFoldDB" id="B0MTM0"/>
<dbReference type="InterPro" id="IPR036942">
    <property type="entry name" value="Beta-barrel_TonB_sf"/>
</dbReference>
<gene>
    <name evidence="11" type="ORF">ALIPUT_00128</name>
</gene>
<keyword evidence="6" id="KW-0798">TonB box</keyword>
<dbReference type="EMBL" id="ABFK02000016">
    <property type="protein sequence ID" value="EDS04257.1"/>
    <property type="molecule type" value="Genomic_DNA"/>
</dbReference>
<evidence type="ECO:0000256" key="1">
    <source>
        <dbReference type="ARBA" id="ARBA00004571"/>
    </source>
</evidence>
<keyword evidence="12" id="KW-1185">Reference proteome</keyword>
<evidence type="ECO:0000256" key="9">
    <source>
        <dbReference type="ARBA" id="ARBA00023237"/>
    </source>
</evidence>
<dbReference type="InterPro" id="IPR000531">
    <property type="entry name" value="Beta-barrel_TonB"/>
</dbReference>
<feature type="domain" description="TonB-dependent receptor-like beta-barrel" evidence="10">
    <location>
        <begin position="399"/>
        <end position="745"/>
    </location>
</feature>
<dbReference type="GO" id="GO:0015344">
    <property type="term" value="F:siderophore uptake transmembrane transporter activity"/>
    <property type="evidence" value="ECO:0007669"/>
    <property type="project" value="TreeGrafter"/>
</dbReference>
<dbReference type="Gene3D" id="2.60.40.1120">
    <property type="entry name" value="Carboxypeptidase-like, regulatory domain"/>
    <property type="match status" value="1"/>
</dbReference>
<dbReference type="PANTHER" id="PTHR30069">
    <property type="entry name" value="TONB-DEPENDENT OUTER MEMBRANE RECEPTOR"/>
    <property type="match status" value="1"/>
</dbReference>
<evidence type="ECO:0000256" key="8">
    <source>
        <dbReference type="ARBA" id="ARBA00023170"/>
    </source>
</evidence>
<dbReference type="InterPro" id="IPR039426">
    <property type="entry name" value="TonB-dep_rcpt-like"/>
</dbReference>
<dbReference type="GO" id="GO:0009279">
    <property type="term" value="C:cell outer membrane"/>
    <property type="evidence" value="ECO:0007669"/>
    <property type="project" value="UniProtKB-SubCell"/>
</dbReference>
<evidence type="ECO:0000256" key="6">
    <source>
        <dbReference type="ARBA" id="ARBA00023077"/>
    </source>
</evidence>
<keyword evidence="8 11" id="KW-0675">Receptor</keyword>
<reference evidence="11" key="1">
    <citation type="submission" date="2007-10" db="EMBL/GenBank/DDBJ databases">
        <authorList>
            <person name="Fulton L."/>
            <person name="Clifton S."/>
            <person name="Fulton B."/>
            <person name="Xu J."/>
            <person name="Minx P."/>
            <person name="Pepin K.H."/>
            <person name="Johnson M."/>
            <person name="Thiruvilangam P."/>
            <person name="Bhonagiri V."/>
            <person name="Nash W.E."/>
            <person name="Mardis E.R."/>
            <person name="Wilson R.K."/>
        </authorList>
    </citation>
    <scope>NUCLEOTIDE SEQUENCE [LARGE SCALE GENOMIC DNA]</scope>
    <source>
        <strain evidence="11">DSM 17216</strain>
    </source>
</reference>
<keyword evidence="9" id="KW-0998">Cell outer membrane</keyword>
<dbReference type="InterPro" id="IPR008969">
    <property type="entry name" value="CarboxyPept-like_regulatory"/>
</dbReference>
<keyword evidence="7" id="KW-0472">Membrane</keyword>
<reference evidence="11" key="2">
    <citation type="submission" date="2013-09" db="EMBL/GenBank/DDBJ databases">
        <title>Draft genome sequence of Alistipes putredinis (DSM 17216).</title>
        <authorList>
            <person name="Sudarsanam P."/>
            <person name="Ley R."/>
            <person name="Guruge J."/>
            <person name="Turnbaugh P.J."/>
            <person name="Mahowald M."/>
            <person name="Liep D."/>
            <person name="Gordon J."/>
        </authorList>
    </citation>
    <scope>NUCLEOTIDE SEQUENCE</scope>
    <source>
        <strain evidence="11">DSM 17216</strain>
    </source>
</reference>
<dbReference type="PANTHER" id="PTHR30069:SF29">
    <property type="entry name" value="HEMOGLOBIN AND HEMOGLOBIN-HAPTOGLOBIN-BINDING PROTEIN 1-RELATED"/>
    <property type="match status" value="1"/>
</dbReference>
<dbReference type="Proteomes" id="UP000005819">
    <property type="component" value="Unassembled WGS sequence"/>
</dbReference>
<dbReference type="Pfam" id="PF13715">
    <property type="entry name" value="CarbopepD_reg_2"/>
    <property type="match status" value="1"/>
</dbReference>
<organism evidence="11 12">
    <name type="scientific">Alistipes putredinis DSM 17216</name>
    <dbReference type="NCBI Taxonomy" id="445970"/>
    <lineage>
        <taxon>Bacteria</taxon>
        <taxon>Pseudomonadati</taxon>
        <taxon>Bacteroidota</taxon>
        <taxon>Bacteroidia</taxon>
        <taxon>Bacteroidales</taxon>
        <taxon>Rikenellaceae</taxon>
        <taxon>Alistipes</taxon>
    </lineage>
</organism>
<dbReference type="SUPFAM" id="SSF56935">
    <property type="entry name" value="Porins"/>
    <property type="match status" value="1"/>
</dbReference>
<protein>
    <submittedName>
        <fullName evidence="11">TonB-dependent receptor</fullName>
    </submittedName>
</protein>
<dbReference type="SUPFAM" id="SSF49464">
    <property type="entry name" value="Carboxypeptidase regulatory domain-like"/>
    <property type="match status" value="1"/>
</dbReference>
<dbReference type="Gene3D" id="2.40.170.20">
    <property type="entry name" value="TonB-dependent receptor, beta-barrel domain"/>
    <property type="match status" value="1"/>
</dbReference>
<name>B0MTM0_9BACT</name>
<evidence type="ECO:0000313" key="11">
    <source>
        <dbReference type="EMBL" id="EDS04257.1"/>
    </source>
</evidence>
<keyword evidence="5" id="KW-0732">Signal</keyword>
<dbReference type="eggNOG" id="COG4771">
    <property type="taxonomic scope" value="Bacteria"/>
</dbReference>
<evidence type="ECO:0000256" key="3">
    <source>
        <dbReference type="ARBA" id="ARBA00022452"/>
    </source>
</evidence>
<dbReference type="Gene3D" id="2.170.130.10">
    <property type="entry name" value="TonB-dependent receptor, plug domain"/>
    <property type="match status" value="1"/>
</dbReference>
<comment type="caution">
    <text evidence="11">The sequence shown here is derived from an EMBL/GenBank/DDBJ whole genome shotgun (WGS) entry which is preliminary data.</text>
</comment>
<accession>B0MTM0</accession>
<dbReference type="Pfam" id="PF00593">
    <property type="entry name" value="TonB_dep_Rec_b-barrel"/>
    <property type="match status" value="1"/>
</dbReference>